<comment type="caution">
    <text evidence="1">The sequence shown here is derived from an EMBL/GenBank/DDBJ whole genome shotgun (WGS) entry which is preliminary data.</text>
</comment>
<accession>A0ABT0W991</accession>
<protein>
    <submittedName>
        <fullName evidence="1">Uncharacterized protein</fullName>
    </submittedName>
</protein>
<name>A0ABT0W991_9BACI</name>
<evidence type="ECO:0000313" key="2">
    <source>
        <dbReference type="Proteomes" id="UP001523262"/>
    </source>
</evidence>
<gene>
    <name evidence="1" type="ORF">NDK43_11525</name>
</gene>
<organism evidence="1 2">
    <name type="scientific">Neobacillus pocheonensis</name>
    <dbReference type="NCBI Taxonomy" id="363869"/>
    <lineage>
        <taxon>Bacteria</taxon>
        <taxon>Bacillati</taxon>
        <taxon>Bacillota</taxon>
        <taxon>Bacilli</taxon>
        <taxon>Bacillales</taxon>
        <taxon>Bacillaceae</taxon>
        <taxon>Neobacillus</taxon>
    </lineage>
</organism>
<evidence type="ECO:0000313" key="1">
    <source>
        <dbReference type="EMBL" id="MCM2532902.1"/>
    </source>
</evidence>
<dbReference type="Proteomes" id="UP001523262">
    <property type="component" value="Unassembled WGS sequence"/>
</dbReference>
<keyword evidence="2" id="KW-1185">Reference proteome</keyword>
<reference evidence="1 2" key="1">
    <citation type="submission" date="2022-06" db="EMBL/GenBank/DDBJ databases">
        <authorList>
            <person name="Jeon C.O."/>
        </authorList>
    </citation>
    <scope>NUCLEOTIDE SEQUENCE [LARGE SCALE GENOMIC DNA]</scope>
    <source>
        <strain evidence="1 2">KCTC 13943</strain>
    </source>
</reference>
<proteinExistence type="predicted"/>
<sequence length="119" mass="14357">MNFEMQKANMLAENINGFINYVHKRYENKNSHILNTDKMYQIKLLIEEFKFQIIADELQRINQFTWDEKYTHILVDRFRKGLNVIDEYVENNYNDLFIFSARLYTLNSLSLAFSIKESS</sequence>
<dbReference type="EMBL" id="JAMQCR010000001">
    <property type="protein sequence ID" value="MCM2532902.1"/>
    <property type="molecule type" value="Genomic_DNA"/>
</dbReference>